<keyword evidence="4" id="KW-1185">Reference proteome</keyword>
<dbReference type="FunCoup" id="A0A6I9R8E0">
    <property type="interactions" value="1161"/>
</dbReference>
<dbReference type="PROSITE" id="PS50082">
    <property type="entry name" value="WD_REPEATS_2"/>
    <property type="match status" value="2"/>
</dbReference>
<dbReference type="InterPro" id="IPR036322">
    <property type="entry name" value="WD40_repeat_dom_sf"/>
</dbReference>
<dbReference type="OrthoDB" id="30195at2759"/>
<accession>A0A6I9R8E0</accession>
<feature type="compositionally biased region" description="Acidic residues" evidence="2">
    <location>
        <begin position="609"/>
        <end position="641"/>
    </location>
</feature>
<feature type="repeat" description="WD" evidence="1">
    <location>
        <begin position="12"/>
        <end position="42"/>
    </location>
</feature>
<evidence type="ECO:0000259" key="3">
    <source>
        <dbReference type="Pfam" id="PF04003"/>
    </source>
</evidence>
<sequence>MSSPNLRDVLTAFSPSSDFFAMTSGDGRIKIWDTVKGQLQTEFVDIASSDASNMLSKPKSGHLSLDYTCMKWVQLESKKKKKFGSSLLVLGTGSGDVLALDVSAGQLRWKVSDCHPGGVSAVSFSKYHQCVYTAGVDGMVCQIDTKTGSIIGKFRSSSRAISSLSISADGRTLATAAARLKVFNCSDNKKIQKLSGHPVAVRCMIFSEDGKYILSSGVGERYVAIWKVGGGKKQSAGCVLSMEHPAIFLDSKGPDVEGTDDEGLYVLAISETGLCYFWYGTSIEDMRNSKPTKISLAIDPSLGKSNTGLAVYAAKFQSITKPASGQVFIAHGSLVKPTFEKVMVQYGTDVNLGTYQSGVLLPMDKSSIIRKAQAAQTKGTVTALDRSNAEDAVLPLPKLYGQDKKRKHAATHLVADMKNAMVDSISDKNKVLPADTRVSLQRMKEDDVICLEDRLRAAGILGSKADLSTGSYPGGPIKTAMDMFSASHLSVDANVPTKKITAHILSMSSSDAYKFLEILVSALKTRSASTNHAIPWIYCILVNHGHFITSQESSLQLLDCLQKITELKCAAIEPLLKLSGRFRLIMTQINMAGKCTVQAQLAKHHGDGGEEEEEDDGEEEDIDEVIYGEEDESQSGSDDDN</sequence>
<evidence type="ECO:0000256" key="2">
    <source>
        <dbReference type="SAM" id="MobiDB-lite"/>
    </source>
</evidence>
<feature type="repeat" description="WD" evidence="1">
    <location>
        <begin position="194"/>
        <end position="236"/>
    </location>
</feature>
<dbReference type="RefSeq" id="XP_010922269.2">
    <property type="nucleotide sequence ID" value="XM_010923967.2"/>
</dbReference>
<dbReference type="Proteomes" id="UP000504607">
    <property type="component" value="Chromosome 5"/>
</dbReference>
<dbReference type="InterPro" id="IPR001680">
    <property type="entry name" value="WD40_rpt"/>
</dbReference>
<proteinExistence type="predicted"/>
<gene>
    <name evidence="5" type="primary">LOC105045616</name>
</gene>
<feature type="domain" description="Small-subunit processome Utp12" evidence="3">
    <location>
        <begin position="492"/>
        <end position="585"/>
    </location>
</feature>
<dbReference type="Pfam" id="PF00400">
    <property type="entry name" value="WD40"/>
    <property type="match status" value="3"/>
</dbReference>
<dbReference type="InterPro" id="IPR007148">
    <property type="entry name" value="SSU_processome_Utp12"/>
</dbReference>
<protein>
    <submittedName>
        <fullName evidence="5">WD repeat-containing protein 43</fullName>
    </submittedName>
</protein>
<feature type="region of interest" description="Disordered" evidence="2">
    <location>
        <begin position="601"/>
        <end position="641"/>
    </location>
</feature>
<organism evidence="4 5">
    <name type="scientific">Elaeis guineensis var. tenera</name>
    <name type="common">Oil palm</name>
    <dbReference type="NCBI Taxonomy" id="51953"/>
    <lineage>
        <taxon>Eukaryota</taxon>
        <taxon>Viridiplantae</taxon>
        <taxon>Streptophyta</taxon>
        <taxon>Embryophyta</taxon>
        <taxon>Tracheophyta</taxon>
        <taxon>Spermatophyta</taxon>
        <taxon>Magnoliopsida</taxon>
        <taxon>Liliopsida</taxon>
        <taxon>Arecaceae</taxon>
        <taxon>Arecoideae</taxon>
        <taxon>Cocoseae</taxon>
        <taxon>Elaeidinae</taxon>
        <taxon>Elaeis</taxon>
    </lineage>
</organism>
<dbReference type="Gene3D" id="2.130.10.10">
    <property type="entry name" value="YVTN repeat-like/Quinoprotein amine dehydrogenase"/>
    <property type="match status" value="1"/>
</dbReference>
<dbReference type="PANTHER" id="PTHR45290:SF1">
    <property type="entry name" value="OS03G0300300 PROTEIN"/>
    <property type="match status" value="1"/>
</dbReference>
<evidence type="ECO:0000313" key="5">
    <source>
        <dbReference type="RefSeq" id="XP_010922269.2"/>
    </source>
</evidence>
<dbReference type="AlphaFoldDB" id="A0A6I9R8E0"/>
<evidence type="ECO:0000256" key="1">
    <source>
        <dbReference type="PROSITE-ProRule" id="PRU00221"/>
    </source>
</evidence>
<dbReference type="SMART" id="SM00320">
    <property type="entry name" value="WD40"/>
    <property type="match status" value="4"/>
</dbReference>
<dbReference type="InterPro" id="IPR015943">
    <property type="entry name" value="WD40/YVTN_repeat-like_dom_sf"/>
</dbReference>
<keyword evidence="1" id="KW-0853">WD repeat</keyword>
<dbReference type="SUPFAM" id="SSF50978">
    <property type="entry name" value="WD40 repeat-like"/>
    <property type="match status" value="1"/>
</dbReference>
<dbReference type="Pfam" id="PF04003">
    <property type="entry name" value="Utp12"/>
    <property type="match status" value="1"/>
</dbReference>
<reference evidence="5" key="1">
    <citation type="submission" date="2025-08" db="UniProtKB">
        <authorList>
            <consortium name="RefSeq"/>
        </authorList>
    </citation>
    <scope>IDENTIFICATION</scope>
</reference>
<dbReference type="PANTHER" id="PTHR45290">
    <property type="entry name" value="OS03G0300300 PROTEIN"/>
    <property type="match status" value="1"/>
</dbReference>
<dbReference type="InParanoid" id="A0A6I9R8E0"/>
<name>A0A6I9R8E0_ELAGV</name>
<evidence type="ECO:0000313" key="4">
    <source>
        <dbReference type="Proteomes" id="UP000504607"/>
    </source>
</evidence>